<dbReference type="InterPro" id="IPR007627">
    <property type="entry name" value="RNA_pol_sigma70_r2"/>
</dbReference>
<accession>A0ABX8GYR5</accession>
<evidence type="ECO:0000313" key="8">
    <source>
        <dbReference type="Proteomes" id="UP000682802"/>
    </source>
</evidence>
<dbReference type="Pfam" id="PF04542">
    <property type="entry name" value="Sigma70_r2"/>
    <property type="match status" value="1"/>
</dbReference>
<dbReference type="SUPFAM" id="SSF88946">
    <property type="entry name" value="Sigma2 domain of RNA polymerase sigma factors"/>
    <property type="match status" value="1"/>
</dbReference>
<dbReference type="SUPFAM" id="SSF88659">
    <property type="entry name" value="Sigma3 and sigma4 domains of RNA polymerase sigma factors"/>
    <property type="match status" value="1"/>
</dbReference>
<dbReference type="InterPro" id="IPR036388">
    <property type="entry name" value="WH-like_DNA-bd_sf"/>
</dbReference>
<dbReference type="PANTHER" id="PTHR43133:SF45">
    <property type="entry name" value="RNA POLYMERASE ECF-TYPE SIGMA FACTOR"/>
    <property type="match status" value="1"/>
</dbReference>
<evidence type="ECO:0000256" key="1">
    <source>
        <dbReference type="ARBA" id="ARBA00010641"/>
    </source>
</evidence>
<dbReference type="Pfam" id="PF08281">
    <property type="entry name" value="Sigma70_r4_2"/>
    <property type="match status" value="1"/>
</dbReference>
<keyword evidence="3" id="KW-0731">Sigma factor</keyword>
<evidence type="ECO:0000256" key="2">
    <source>
        <dbReference type="ARBA" id="ARBA00023015"/>
    </source>
</evidence>
<feature type="domain" description="RNA polymerase sigma-70 region 2" evidence="5">
    <location>
        <begin position="10"/>
        <end position="76"/>
    </location>
</feature>
<feature type="domain" description="RNA polymerase sigma factor 70 region 4 type 2" evidence="6">
    <location>
        <begin position="105"/>
        <end position="154"/>
    </location>
</feature>
<name>A0ABX8GYR5_9BACT</name>
<dbReference type="InterPro" id="IPR013249">
    <property type="entry name" value="RNA_pol_sigma70_r4_t2"/>
</dbReference>
<sequence length="164" mass="19442">MSIEFYEEYIESNKAIIYKICRAYTHSKLEFDDYFQEVCLQLWKSKEAYNHQSKLSTWVYRVTLNTCLSIIKSEKREVDTVEINESFDHHSDLEDTEAQERLNTLYMGIRQLKKADRAIIVLYLEDKSYQEIAEIIGISMSNVGVKINRIKQQLKESIVWKSLI</sequence>
<gene>
    <name evidence="7" type="ORF">KM029_07420</name>
</gene>
<evidence type="ECO:0000256" key="3">
    <source>
        <dbReference type="ARBA" id="ARBA00023082"/>
    </source>
</evidence>
<dbReference type="InterPro" id="IPR013325">
    <property type="entry name" value="RNA_pol_sigma_r2"/>
</dbReference>
<dbReference type="Gene3D" id="1.10.10.10">
    <property type="entry name" value="Winged helix-like DNA-binding domain superfamily/Winged helix DNA-binding domain"/>
    <property type="match status" value="1"/>
</dbReference>
<comment type="similarity">
    <text evidence="1">Belongs to the sigma-70 factor family. ECF subfamily.</text>
</comment>
<dbReference type="InterPro" id="IPR013324">
    <property type="entry name" value="RNA_pol_sigma_r3/r4-like"/>
</dbReference>
<evidence type="ECO:0000259" key="6">
    <source>
        <dbReference type="Pfam" id="PF08281"/>
    </source>
</evidence>
<evidence type="ECO:0000256" key="4">
    <source>
        <dbReference type="ARBA" id="ARBA00023163"/>
    </source>
</evidence>
<dbReference type="InterPro" id="IPR014284">
    <property type="entry name" value="RNA_pol_sigma-70_dom"/>
</dbReference>
<dbReference type="PANTHER" id="PTHR43133">
    <property type="entry name" value="RNA POLYMERASE ECF-TYPE SIGMA FACTO"/>
    <property type="match status" value="1"/>
</dbReference>
<dbReference type="Proteomes" id="UP000682802">
    <property type="component" value="Chromosome 1"/>
</dbReference>
<protein>
    <submittedName>
        <fullName evidence="7">Sigma-70 family RNA polymerase sigma factor</fullName>
    </submittedName>
</protein>
<proteinExistence type="inferred from homology"/>
<evidence type="ECO:0000313" key="7">
    <source>
        <dbReference type="EMBL" id="QWG08761.1"/>
    </source>
</evidence>
<organism evidence="7 8">
    <name type="scientific">Flammeovirga kamogawensis</name>
    <dbReference type="NCBI Taxonomy" id="373891"/>
    <lineage>
        <taxon>Bacteria</taxon>
        <taxon>Pseudomonadati</taxon>
        <taxon>Bacteroidota</taxon>
        <taxon>Cytophagia</taxon>
        <taxon>Cytophagales</taxon>
        <taxon>Flammeovirgaceae</taxon>
        <taxon>Flammeovirga</taxon>
    </lineage>
</organism>
<dbReference type="NCBIfam" id="TIGR02937">
    <property type="entry name" value="sigma70-ECF"/>
    <property type="match status" value="1"/>
</dbReference>
<dbReference type="RefSeq" id="WP_144072672.1">
    <property type="nucleotide sequence ID" value="NZ_CP076128.1"/>
</dbReference>
<keyword evidence="4" id="KW-0804">Transcription</keyword>
<dbReference type="Gene3D" id="1.10.1740.10">
    <property type="match status" value="1"/>
</dbReference>
<evidence type="ECO:0000259" key="5">
    <source>
        <dbReference type="Pfam" id="PF04542"/>
    </source>
</evidence>
<dbReference type="InterPro" id="IPR039425">
    <property type="entry name" value="RNA_pol_sigma-70-like"/>
</dbReference>
<keyword evidence="2" id="KW-0805">Transcription regulation</keyword>
<keyword evidence="8" id="KW-1185">Reference proteome</keyword>
<reference evidence="7 8" key="1">
    <citation type="submission" date="2021-05" db="EMBL/GenBank/DDBJ databases">
        <title>Comparative genomic studies on the polysaccharide-degrading batcterial strains of the Flammeovirga genus.</title>
        <authorList>
            <person name="Zewei F."/>
            <person name="Zheng Z."/>
            <person name="Yu L."/>
            <person name="Ruyue G."/>
            <person name="Yanhong M."/>
            <person name="Yuanyuan C."/>
            <person name="Jingyan G."/>
            <person name="Wenjun H."/>
        </authorList>
    </citation>
    <scope>NUCLEOTIDE SEQUENCE [LARGE SCALE GENOMIC DNA]</scope>
    <source>
        <strain evidence="7 8">YS10</strain>
    </source>
</reference>
<dbReference type="EMBL" id="CP076128">
    <property type="protein sequence ID" value="QWG08761.1"/>
    <property type="molecule type" value="Genomic_DNA"/>
</dbReference>